<protein>
    <submittedName>
        <fullName evidence="1">Uncharacterized protein</fullName>
    </submittedName>
</protein>
<dbReference type="EMBL" id="CABFNO020001361">
    <property type="protein sequence ID" value="CAG9983406.1"/>
    <property type="molecule type" value="Genomic_DNA"/>
</dbReference>
<accession>A0A9N9Y048</accession>
<dbReference type="Proteomes" id="UP000754883">
    <property type="component" value="Unassembled WGS sequence"/>
</dbReference>
<sequence>MAGGLEDRAVMSKDWDKNGLSPGLKFDLKNMWEGHTPHPRAAWGLCWDGVGAGNDGDGGVVGAGDAWDIYWPGVVEDAGSLDG</sequence>
<gene>
    <name evidence="1" type="ORF">CBYS24578_00010406</name>
</gene>
<reference evidence="2" key="1">
    <citation type="submission" date="2019-06" db="EMBL/GenBank/DDBJ databases">
        <authorList>
            <person name="Broberg M."/>
        </authorList>
    </citation>
    <scope>NUCLEOTIDE SEQUENCE [LARGE SCALE GENOMIC DNA]</scope>
</reference>
<proteinExistence type="predicted"/>
<keyword evidence="2" id="KW-1185">Reference proteome</keyword>
<evidence type="ECO:0000313" key="1">
    <source>
        <dbReference type="EMBL" id="CAG9983406.1"/>
    </source>
</evidence>
<dbReference type="AlphaFoldDB" id="A0A9N9Y048"/>
<evidence type="ECO:0000313" key="2">
    <source>
        <dbReference type="Proteomes" id="UP000754883"/>
    </source>
</evidence>
<comment type="caution">
    <text evidence="1">The sequence shown here is derived from an EMBL/GenBank/DDBJ whole genome shotgun (WGS) entry which is preliminary data.</text>
</comment>
<organism evidence="1 2">
    <name type="scientific">Clonostachys byssicola</name>
    <dbReference type="NCBI Taxonomy" id="160290"/>
    <lineage>
        <taxon>Eukaryota</taxon>
        <taxon>Fungi</taxon>
        <taxon>Dikarya</taxon>
        <taxon>Ascomycota</taxon>
        <taxon>Pezizomycotina</taxon>
        <taxon>Sordariomycetes</taxon>
        <taxon>Hypocreomycetidae</taxon>
        <taxon>Hypocreales</taxon>
        <taxon>Bionectriaceae</taxon>
        <taxon>Clonostachys</taxon>
    </lineage>
</organism>
<dbReference type="OrthoDB" id="10496544at2759"/>
<reference evidence="1 2" key="2">
    <citation type="submission" date="2021-10" db="EMBL/GenBank/DDBJ databases">
        <authorList>
            <person name="Piombo E."/>
        </authorList>
    </citation>
    <scope>NUCLEOTIDE SEQUENCE [LARGE SCALE GENOMIC DNA]</scope>
</reference>
<name>A0A9N9Y048_9HYPO</name>